<dbReference type="InterPro" id="IPR036397">
    <property type="entry name" value="RNaseH_sf"/>
</dbReference>
<dbReference type="PANTHER" id="PTHR33939">
    <property type="entry name" value="PROTEIN CBG22215"/>
    <property type="match status" value="1"/>
</dbReference>
<evidence type="ECO:0000256" key="1">
    <source>
        <dbReference type="SAM" id="MobiDB-lite"/>
    </source>
</evidence>
<feature type="compositionally biased region" description="Acidic residues" evidence="1">
    <location>
        <begin position="198"/>
        <end position="217"/>
    </location>
</feature>
<dbReference type="InterPro" id="IPR038717">
    <property type="entry name" value="Tc1-like_DDE_dom"/>
</dbReference>
<protein>
    <recommendedName>
        <fullName evidence="2">Tc1-like transposase DDE domain-containing protein</fullName>
    </recommendedName>
</protein>
<gene>
    <name evidence="3" type="ORF">PR001_g25526</name>
</gene>
<dbReference type="PANTHER" id="PTHR33939:SF1">
    <property type="entry name" value="DUF4371 DOMAIN-CONTAINING PROTEIN"/>
    <property type="match status" value="1"/>
</dbReference>
<comment type="caution">
    <text evidence="3">The sequence shown here is derived from an EMBL/GenBank/DDBJ whole genome shotgun (WGS) entry which is preliminary data.</text>
</comment>
<accession>A0A6A3HZK2</accession>
<feature type="region of interest" description="Disordered" evidence="1">
    <location>
        <begin position="198"/>
        <end position="223"/>
    </location>
</feature>
<name>A0A6A3HZK2_9STRA</name>
<dbReference type="GO" id="GO:0003676">
    <property type="term" value="F:nucleic acid binding"/>
    <property type="evidence" value="ECO:0007669"/>
    <property type="project" value="InterPro"/>
</dbReference>
<feature type="domain" description="Tc1-like transposase DDE" evidence="2">
    <location>
        <begin position="34"/>
        <end position="144"/>
    </location>
</feature>
<sequence>MNQAHGAVLQGDFVPGSVEYWNSTLKPKGEDDYHGNFDTAQFERWFEKLCTTLEDYGRCHIHMDGASYHKNIVNRQPTGNWRKAEIQAWLTANERARAHRVPSIYKAQKIATAHGHLLYYTPPYHPELQPIELIWARIKNAIAQDPAVNAADLHDKVRGQLAAVDSAAWVGVFKHAQKYEDAYLASMATVPLVEEQVEGEDNVCTDSSDSDGSDISDDDTHYRADRHAGGRELVLLHSGRECIDTFDSYHPFSNRADKILAMYAVGKLMGGSEFPTYKPDTGLRR</sequence>
<dbReference type="Proteomes" id="UP000429607">
    <property type="component" value="Unassembled WGS sequence"/>
</dbReference>
<reference evidence="3 4" key="1">
    <citation type="submission" date="2018-09" db="EMBL/GenBank/DDBJ databases">
        <title>Genomic investigation of the strawberry pathogen Phytophthora fragariae indicates pathogenicity is determined by transcriptional variation in three key races.</title>
        <authorList>
            <person name="Adams T.M."/>
            <person name="Armitage A.D."/>
            <person name="Sobczyk M.K."/>
            <person name="Bates H.J."/>
            <person name="Dunwell J.M."/>
            <person name="Nellist C.F."/>
            <person name="Harrison R.J."/>
        </authorList>
    </citation>
    <scope>NUCLEOTIDE SEQUENCE [LARGE SCALE GENOMIC DNA]</scope>
    <source>
        <strain evidence="3 4">SCRP249</strain>
    </source>
</reference>
<dbReference type="EMBL" id="QXFV01003515">
    <property type="protein sequence ID" value="KAE8976069.1"/>
    <property type="molecule type" value="Genomic_DNA"/>
</dbReference>
<proteinExistence type="predicted"/>
<dbReference type="AlphaFoldDB" id="A0A6A3HZK2"/>
<evidence type="ECO:0000259" key="2">
    <source>
        <dbReference type="Pfam" id="PF13358"/>
    </source>
</evidence>
<dbReference type="SUPFAM" id="SSF55856">
    <property type="entry name" value="Cytochrome b5-like heme/steroid binding domain"/>
    <property type="match status" value="1"/>
</dbReference>
<dbReference type="Gene3D" id="3.30.420.10">
    <property type="entry name" value="Ribonuclease H-like superfamily/Ribonuclease H"/>
    <property type="match status" value="1"/>
</dbReference>
<dbReference type="InterPro" id="IPR036400">
    <property type="entry name" value="Cyt_B5-like_heme/steroid_sf"/>
</dbReference>
<organism evidence="3 4">
    <name type="scientific">Phytophthora rubi</name>
    <dbReference type="NCBI Taxonomy" id="129364"/>
    <lineage>
        <taxon>Eukaryota</taxon>
        <taxon>Sar</taxon>
        <taxon>Stramenopiles</taxon>
        <taxon>Oomycota</taxon>
        <taxon>Peronosporomycetes</taxon>
        <taxon>Peronosporales</taxon>
        <taxon>Peronosporaceae</taxon>
        <taxon>Phytophthora</taxon>
    </lineage>
</organism>
<evidence type="ECO:0000313" key="4">
    <source>
        <dbReference type="Proteomes" id="UP000429607"/>
    </source>
</evidence>
<dbReference type="Pfam" id="PF13358">
    <property type="entry name" value="DDE_3"/>
    <property type="match status" value="1"/>
</dbReference>
<evidence type="ECO:0000313" key="3">
    <source>
        <dbReference type="EMBL" id="KAE8976069.1"/>
    </source>
</evidence>